<evidence type="ECO:0000256" key="1">
    <source>
        <dbReference type="SAM" id="MobiDB-lite"/>
    </source>
</evidence>
<dbReference type="Proteomes" id="UP000290189">
    <property type="component" value="Unassembled WGS sequence"/>
</dbReference>
<dbReference type="AlphaFoldDB" id="A0A3P3YEH6"/>
<evidence type="ECO:0000313" key="5">
    <source>
        <dbReference type="Proteomes" id="UP000290189"/>
    </source>
</evidence>
<evidence type="ECO:0000313" key="4">
    <source>
        <dbReference type="EMBL" id="SPQ98489.1"/>
    </source>
</evidence>
<geneLocation type="mitochondrion" evidence="4"/>
<evidence type="ECO:0000256" key="2">
    <source>
        <dbReference type="SAM" id="Phobius"/>
    </source>
</evidence>
<protein>
    <submittedName>
        <fullName evidence="4">Uncharacterized protein</fullName>
    </submittedName>
</protein>
<feature type="transmembrane region" description="Helical" evidence="2">
    <location>
        <begin position="365"/>
        <end position="388"/>
    </location>
</feature>
<keyword evidence="2" id="KW-0812">Transmembrane</keyword>
<name>A0A3P3YEH6_PLABS</name>
<reference evidence="4 5" key="1">
    <citation type="submission" date="2018-03" db="EMBL/GenBank/DDBJ databases">
        <authorList>
            <person name="Fogelqvist J."/>
        </authorList>
    </citation>
    <scope>NUCLEOTIDE SEQUENCE [LARGE SCALE GENOMIC DNA]</scope>
</reference>
<proteinExistence type="predicted"/>
<gene>
    <name evidence="4" type="ORF">PLBR_LOCUS5704</name>
</gene>
<keyword evidence="2" id="KW-0472">Membrane</keyword>
<feature type="region of interest" description="Disordered" evidence="1">
    <location>
        <begin position="337"/>
        <end position="359"/>
    </location>
</feature>
<keyword evidence="2" id="KW-1133">Transmembrane helix</keyword>
<feature type="compositionally biased region" description="Low complexity" evidence="1">
    <location>
        <begin position="140"/>
        <end position="152"/>
    </location>
</feature>
<feature type="region of interest" description="Disordered" evidence="1">
    <location>
        <begin position="140"/>
        <end position="163"/>
    </location>
</feature>
<feature type="signal peptide" evidence="3">
    <location>
        <begin position="1"/>
        <end position="20"/>
    </location>
</feature>
<sequence>MWSTTTIGCVMFALVLSANARPWAESDENTIKTECPKSLEKCMSAIMSAMKSTIVPEDQYQLFIDELNKALTSIDVGPHVLMRDFTELTNVVKSLETLWTTRQLYWEWSSRRAREWVAYNEDLRKVLQGQVVDVLKEAFSSSSIPNSPPGNNATTSARGNQDAEDVNATAVGLPELTAGQEAQTCLTSELNALHQEPSLANACVNQQTDLSSFEEDDRLLKDQALLKIQLHERNALNLEMCQRELARTKSLLADTRNSSQAAVKKRGKQMLGAGLLVGTAASAVGHVVSHFAKPKAGEIAPVAQPRLFSGAVSTTAVSIAIAGGVALKVVQSATASKTTSKPSPKVGQISPPTATPVSSSPGRTMIIYILAGVCSTLAVVLVFTFVYFKRRLMVN</sequence>
<keyword evidence="3" id="KW-0732">Signal</keyword>
<organism evidence="4 5">
    <name type="scientific">Plasmodiophora brassicae</name>
    <name type="common">Clubroot disease agent</name>
    <dbReference type="NCBI Taxonomy" id="37360"/>
    <lineage>
        <taxon>Eukaryota</taxon>
        <taxon>Sar</taxon>
        <taxon>Rhizaria</taxon>
        <taxon>Endomyxa</taxon>
        <taxon>Phytomyxea</taxon>
        <taxon>Plasmodiophorida</taxon>
        <taxon>Plasmodiophoridae</taxon>
        <taxon>Plasmodiophora</taxon>
    </lineage>
</organism>
<accession>A0A3P3YEH6</accession>
<keyword evidence="4" id="KW-0496">Mitochondrion</keyword>
<dbReference type="EMBL" id="OVEO01000009">
    <property type="protein sequence ID" value="SPQ98489.1"/>
    <property type="molecule type" value="Genomic_DNA"/>
</dbReference>
<evidence type="ECO:0000256" key="3">
    <source>
        <dbReference type="SAM" id="SignalP"/>
    </source>
</evidence>
<feature type="chain" id="PRO_5018329390" evidence="3">
    <location>
        <begin position="21"/>
        <end position="395"/>
    </location>
</feature>